<dbReference type="Pfam" id="PF02633">
    <property type="entry name" value="Creatininase"/>
    <property type="match status" value="1"/>
</dbReference>
<dbReference type="Gene3D" id="3.40.50.10310">
    <property type="entry name" value="Creatininase"/>
    <property type="match status" value="1"/>
</dbReference>
<comment type="caution">
    <text evidence="5">The sequence shown here is derived from an EMBL/GenBank/DDBJ whole genome shotgun (WGS) entry which is preliminary data.</text>
</comment>
<evidence type="ECO:0000256" key="4">
    <source>
        <dbReference type="ARBA" id="ARBA00022833"/>
    </source>
</evidence>
<keyword evidence="4" id="KW-0862">Zinc</keyword>
<keyword evidence="2" id="KW-0479">Metal-binding</keyword>
<dbReference type="AlphaFoldDB" id="X0SBZ5"/>
<organism evidence="5">
    <name type="scientific">marine sediment metagenome</name>
    <dbReference type="NCBI Taxonomy" id="412755"/>
    <lineage>
        <taxon>unclassified sequences</taxon>
        <taxon>metagenomes</taxon>
        <taxon>ecological metagenomes</taxon>
    </lineage>
</organism>
<dbReference type="GO" id="GO:0016811">
    <property type="term" value="F:hydrolase activity, acting on carbon-nitrogen (but not peptide) bonds, in linear amides"/>
    <property type="evidence" value="ECO:0007669"/>
    <property type="project" value="TreeGrafter"/>
</dbReference>
<dbReference type="GO" id="GO:0046872">
    <property type="term" value="F:metal ion binding"/>
    <property type="evidence" value="ECO:0007669"/>
    <property type="project" value="UniProtKB-KW"/>
</dbReference>
<dbReference type="PANTHER" id="PTHR35005:SF1">
    <property type="entry name" value="2-AMINO-5-FORMYLAMINO-6-RIBOSYLAMINOPYRIMIDIN-4(3H)-ONE 5'-MONOPHOSPHATE DEFORMYLASE"/>
    <property type="match status" value="1"/>
</dbReference>
<comment type="cofactor">
    <cofactor evidence="1">
        <name>Zn(2+)</name>
        <dbReference type="ChEBI" id="CHEBI:29105"/>
    </cofactor>
</comment>
<accession>X0SBZ5</accession>
<reference evidence="5" key="1">
    <citation type="journal article" date="2014" name="Front. Microbiol.">
        <title>High frequency of phylogenetically diverse reductive dehalogenase-homologous genes in deep subseafloor sedimentary metagenomes.</title>
        <authorList>
            <person name="Kawai M."/>
            <person name="Futagami T."/>
            <person name="Toyoda A."/>
            <person name="Takaki Y."/>
            <person name="Nishi S."/>
            <person name="Hori S."/>
            <person name="Arai W."/>
            <person name="Tsubouchi T."/>
            <person name="Morono Y."/>
            <person name="Uchiyama I."/>
            <person name="Ito T."/>
            <person name="Fujiyama A."/>
            <person name="Inagaki F."/>
            <person name="Takami H."/>
        </authorList>
    </citation>
    <scope>NUCLEOTIDE SEQUENCE</scope>
    <source>
        <strain evidence="5">Expedition CK06-06</strain>
    </source>
</reference>
<dbReference type="GO" id="GO:0009231">
    <property type="term" value="P:riboflavin biosynthetic process"/>
    <property type="evidence" value="ECO:0007669"/>
    <property type="project" value="TreeGrafter"/>
</dbReference>
<dbReference type="SUPFAM" id="SSF102215">
    <property type="entry name" value="Creatininase"/>
    <property type="match status" value="1"/>
</dbReference>
<dbReference type="InterPro" id="IPR024087">
    <property type="entry name" value="Creatininase-like_sf"/>
</dbReference>
<dbReference type="PANTHER" id="PTHR35005">
    <property type="entry name" value="3-DEHYDRO-SCYLLO-INOSOSE HYDROLASE"/>
    <property type="match status" value="1"/>
</dbReference>
<evidence type="ECO:0000256" key="2">
    <source>
        <dbReference type="ARBA" id="ARBA00022723"/>
    </source>
</evidence>
<dbReference type="InterPro" id="IPR003785">
    <property type="entry name" value="Creatininase/forma_Hydrolase"/>
</dbReference>
<proteinExistence type="predicted"/>
<dbReference type="EMBL" id="BARS01000193">
    <property type="protein sequence ID" value="GAF73432.1"/>
    <property type="molecule type" value="Genomic_DNA"/>
</dbReference>
<evidence type="ECO:0000256" key="1">
    <source>
        <dbReference type="ARBA" id="ARBA00001947"/>
    </source>
</evidence>
<name>X0SBZ5_9ZZZZ</name>
<evidence type="ECO:0008006" key="6">
    <source>
        <dbReference type="Google" id="ProtNLM"/>
    </source>
</evidence>
<keyword evidence="3" id="KW-0378">Hydrolase</keyword>
<gene>
    <name evidence="5" type="ORF">S01H1_00537</name>
</gene>
<evidence type="ECO:0000256" key="3">
    <source>
        <dbReference type="ARBA" id="ARBA00022801"/>
    </source>
</evidence>
<sequence>MEIYRTLLELSRKELGFLDKSKTLVVIPVGIIEQHGPHLPVGTDCFMAEAATIEMINQVHQQKPGWEFVLFPTIFCGTQSIDEVSKYFSSVGSIPIRSRVLRDLVIDLGNFIAKSGFQYVTLLNRHGSPLHTRVLDEASQFIREKFDIKMFSIRFRTNRKLIERANSLMTIPLTQENIDNIITEVHAGCVETSCIMSLYPSLVNGIYKSLTPVPLRDAKEIYTKANEKGWEGFFGFPHLAKAEFGKAIIMVVAIELAEKVIEVLKGSECPEYESFDNPEQLKVNKQRLDEEMNLEKEIRQWLQFKNRRASNRK</sequence>
<protein>
    <recommendedName>
        <fullName evidence="6">Creatinine amidohydrolase</fullName>
    </recommendedName>
</protein>
<evidence type="ECO:0000313" key="5">
    <source>
        <dbReference type="EMBL" id="GAF73432.1"/>
    </source>
</evidence>